<organism evidence="3 4">
    <name type="scientific">Kribbella caucasensis</name>
    <dbReference type="NCBI Taxonomy" id="2512215"/>
    <lineage>
        <taxon>Bacteria</taxon>
        <taxon>Bacillati</taxon>
        <taxon>Actinomycetota</taxon>
        <taxon>Actinomycetes</taxon>
        <taxon>Propionibacteriales</taxon>
        <taxon>Kribbellaceae</taxon>
        <taxon>Kribbella</taxon>
    </lineage>
</organism>
<gene>
    <name evidence="3" type="ORF">EV643_13833</name>
</gene>
<reference evidence="3 4" key="1">
    <citation type="submission" date="2019-03" db="EMBL/GenBank/DDBJ databases">
        <title>Genomic Encyclopedia of Type Strains, Phase III (KMG-III): the genomes of soil and plant-associated and newly described type strains.</title>
        <authorList>
            <person name="Whitman W."/>
        </authorList>
    </citation>
    <scope>NUCLEOTIDE SEQUENCE [LARGE SCALE GENOMIC DNA]</scope>
    <source>
        <strain evidence="3 4">VKM Ac-2527</strain>
    </source>
</reference>
<feature type="compositionally biased region" description="Low complexity" evidence="1">
    <location>
        <begin position="86"/>
        <end position="103"/>
    </location>
</feature>
<dbReference type="EMBL" id="SNWQ01000038">
    <property type="protein sequence ID" value="TDO30419.1"/>
    <property type="molecule type" value="Genomic_DNA"/>
</dbReference>
<proteinExistence type="predicted"/>
<dbReference type="Proteomes" id="UP000295388">
    <property type="component" value="Unassembled WGS sequence"/>
</dbReference>
<feature type="chain" id="PRO_5038465582" evidence="2">
    <location>
        <begin position="28"/>
        <end position="103"/>
    </location>
</feature>
<evidence type="ECO:0000256" key="1">
    <source>
        <dbReference type="SAM" id="MobiDB-lite"/>
    </source>
</evidence>
<feature type="signal peptide" evidence="2">
    <location>
        <begin position="1"/>
        <end position="27"/>
    </location>
</feature>
<keyword evidence="2" id="KW-0732">Signal</keyword>
<feature type="region of interest" description="Disordered" evidence="1">
    <location>
        <begin position="73"/>
        <end position="103"/>
    </location>
</feature>
<evidence type="ECO:0000256" key="2">
    <source>
        <dbReference type="SAM" id="SignalP"/>
    </source>
</evidence>
<accession>A0A4R6J4U6</accession>
<keyword evidence="4" id="KW-1185">Reference proteome</keyword>
<comment type="caution">
    <text evidence="3">The sequence shown here is derived from an EMBL/GenBank/DDBJ whole genome shotgun (WGS) entry which is preliminary data.</text>
</comment>
<dbReference type="AlphaFoldDB" id="A0A4R6J4U6"/>
<evidence type="ECO:0000313" key="3">
    <source>
        <dbReference type="EMBL" id="TDO30419.1"/>
    </source>
</evidence>
<protein>
    <submittedName>
        <fullName evidence="3">Uncharacterized protein</fullName>
    </submittedName>
</protein>
<evidence type="ECO:0000313" key="4">
    <source>
        <dbReference type="Proteomes" id="UP000295388"/>
    </source>
</evidence>
<sequence>MRRAPIAAMLPLAFVASTLGATGVASAGTSKAAYSWHVADALLEEAAGSPPVAIAAASNGDTVELDGAGVLNAADKTASGGGQSCTSAPTPASSRRAPSLPAA</sequence>
<name>A0A4R6J4U6_9ACTN</name>